<comment type="catalytic activity">
    <reaction evidence="9 11">
        <text>XTP + H2O = XDP + phosphate + H(+)</text>
        <dbReference type="Rhea" id="RHEA:28406"/>
        <dbReference type="ChEBI" id="CHEBI:15377"/>
        <dbReference type="ChEBI" id="CHEBI:15378"/>
        <dbReference type="ChEBI" id="CHEBI:43474"/>
        <dbReference type="ChEBI" id="CHEBI:59884"/>
        <dbReference type="ChEBI" id="CHEBI:61314"/>
        <dbReference type="EC" id="3.6.1.73"/>
    </reaction>
</comment>
<feature type="binding site" evidence="11">
    <location>
        <position position="65"/>
    </location>
    <ligand>
        <name>Mg(2+)</name>
        <dbReference type="ChEBI" id="CHEBI:18420"/>
    </ligand>
</feature>
<dbReference type="InterPro" id="IPR026533">
    <property type="entry name" value="NTPase/PRRC1"/>
</dbReference>
<dbReference type="FunFam" id="3.90.950.10:FF:000002">
    <property type="entry name" value="Inosine/xanthosine triphosphatase"/>
    <property type="match status" value="1"/>
</dbReference>
<proteinExistence type="inferred from homology"/>
<evidence type="ECO:0000259" key="12">
    <source>
        <dbReference type="Pfam" id="PF01931"/>
    </source>
</evidence>
<evidence type="ECO:0000256" key="4">
    <source>
        <dbReference type="ARBA" id="ARBA00022801"/>
    </source>
</evidence>
<feature type="binding site" evidence="11">
    <location>
        <begin position="65"/>
        <end position="66"/>
    </location>
    <ligand>
        <name>substrate</name>
    </ligand>
</feature>
<evidence type="ECO:0000256" key="10">
    <source>
        <dbReference type="ARBA" id="ARBA00060855"/>
    </source>
</evidence>
<dbReference type="Pfam" id="PF01931">
    <property type="entry name" value="NTPase_I-T"/>
    <property type="match status" value="1"/>
</dbReference>
<sequence length="178" mass="19577">MKVVVGSRNPAKYKAVHNAMRELEMEAETINLEVESGVSKQPMTDQETIEGALHRARGALKEIEDADFAIGLEGGVVLDSTPSASVMVCNWGALVAKDGMEYIAGGARIPLPDAFKQEILTGKELGDIMDEYCQRKDIRKHEGALGIFTEGAVSRIEMFQHVSKLLIGQWIYNEKKQA</sequence>
<evidence type="ECO:0000256" key="2">
    <source>
        <dbReference type="ARBA" id="ARBA00022723"/>
    </source>
</evidence>
<keyword evidence="5 11" id="KW-0460">Magnesium</keyword>
<dbReference type="InterPro" id="IPR029001">
    <property type="entry name" value="ITPase-like_fam"/>
</dbReference>
<feature type="binding site" evidence="11">
    <location>
        <position position="35"/>
    </location>
    <ligand>
        <name>Mg(2+)</name>
        <dbReference type="ChEBI" id="CHEBI:18420"/>
    </ligand>
</feature>
<keyword evidence="7 11" id="KW-0464">Manganese</keyword>
<evidence type="ECO:0000256" key="5">
    <source>
        <dbReference type="ARBA" id="ARBA00022842"/>
    </source>
</evidence>
<protein>
    <recommendedName>
        <fullName evidence="11">Probable inosine/xanthosine triphosphatase</fullName>
        <shortName evidence="11">ITPase/XTPase</shortName>
        <ecNumber evidence="11">3.6.1.73</ecNumber>
    </recommendedName>
    <alternativeName>
        <fullName evidence="11">Non-canonical purine NTP phosphatase</fullName>
    </alternativeName>
    <alternativeName>
        <fullName evidence="11">Non-standard purine NTP phosphatase</fullName>
    </alternativeName>
    <alternativeName>
        <fullName evidence="11">Nucleoside-triphosphate phosphatase</fullName>
        <shortName evidence="11">NTPase</shortName>
    </alternativeName>
</protein>
<dbReference type="GO" id="GO:0000166">
    <property type="term" value="F:nucleotide binding"/>
    <property type="evidence" value="ECO:0007669"/>
    <property type="project" value="UniProtKB-KW"/>
</dbReference>
<comment type="caution">
    <text evidence="11">Lacks conserved residue(s) required for the propagation of feature annotation.</text>
</comment>
<evidence type="ECO:0000256" key="7">
    <source>
        <dbReference type="ARBA" id="ARBA00023211"/>
    </source>
</evidence>
<evidence type="ECO:0000256" key="9">
    <source>
        <dbReference type="ARBA" id="ARBA00048781"/>
    </source>
</evidence>
<keyword evidence="6 11" id="KW-0546">Nucleotide metabolism</keyword>
<dbReference type="NCBIfam" id="NF002850">
    <property type="entry name" value="PRK03114.1"/>
    <property type="match status" value="1"/>
</dbReference>
<dbReference type="Gene3D" id="3.90.950.10">
    <property type="match status" value="1"/>
</dbReference>
<comment type="function">
    <text evidence="11">Phosphatase that hydrolyzes non-canonical purine nucleotides such as XTP and ITP to their respective diphosphate derivatives. Probably excludes non-canonical purines from DNA/RNA precursor pool, thus preventing their incorporation into DNA/RNA and avoiding chromosomal lesions.</text>
</comment>
<evidence type="ECO:0000313" key="13">
    <source>
        <dbReference type="EMBL" id="TYS69114.1"/>
    </source>
</evidence>
<evidence type="ECO:0000313" key="14">
    <source>
        <dbReference type="Proteomes" id="UP000322524"/>
    </source>
</evidence>
<accession>A0A5D4T4P3</accession>
<gene>
    <name evidence="13" type="ORF">FZC76_09310</name>
</gene>
<keyword evidence="4 11" id="KW-0378">Hydrolase</keyword>
<comment type="similarity">
    <text evidence="10 11">Belongs to the YjjX NTPase family.</text>
</comment>
<dbReference type="GO" id="GO:0046872">
    <property type="term" value="F:metal ion binding"/>
    <property type="evidence" value="ECO:0007669"/>
    <property type="project" value="UniProtKB-KW"/>
</dbReference>
<dbReference type="EMBL" id="VTEV01000003">
    <property type="protein sequence ID" value="TYS69114.1"/>
    <property type="molecule type" value="Genomic_DNA"/>
</dbReference>
<evidence type="ECO:0000256" key="8">
    <source>
        <dbReference type="ARBA" id="ARBA00048174"/>
    </source>
</evidence>
<dbReference type="GO" id="GO:0103023">
    <property type="term" value="F:ITPase activity"/>
    <property type="evidence" value="ECO:0007669"/>
    <property type="project" value="UniProtKB-EC"/>
</dbReference>
<evidence type="ECO:0000256" key="1">
    <source>
        <dbReference type="ARBA" id="ARBA00001936"/>
    </source>
</evidence>
<dbReference type="GO" id="GO:0009117">
    <property type="term" value="P:nucleotide metabolic process"/>
    <property type="evidence" value="ECO:0007669"/>
    <property type="project" value="UniProtKB-KW"/>
</dbReference>
<comment type="cofactor">
    <cofactor evidence="11">
        <name>Mg(2+)</name>
        <dbReference type="ChEBI" id="CHEBI:18420"/>
    </cofactor>
    <cofactor evidence="11">
        <name>Mn(2+)</name>
        <dbReference type="ChEBI" id="CHEBI:29035"/>
    </cofactor>
    <text evidence="11">Binds 1 divalent metal cation per subunit; can use either Mg(2+) or Mn(2+).</text>
</comment>
<evidence type="ECO:0000256" key="11">
    <source>
        <dbReference type="HAMAP-Rule" id="MF_00648"/>
    </source>
</evidence>
<comment type="subunit">
    <text evidence="11">Homodimer.</text>
</comment>
<dbReference type="AlphaFoldDB" id="A0A5D4T4P3"/>
<evidence type="ECO:0000256" key="6">
    <source>
        <dbReference type="ARBA" id="ARBA00023080"/>
    </source>
</evidence>
<dbReference type="PANTHER" id="PTHR34699:SF2">
    <property type="entry name" value="NON-CANONICAL PURINE NTP PHOSPHATASE_PRRC1 DOMAIN-CONTAINING PROTEIN"/>
    <property type="match status" value="1"/>
</dbReference>
<reference evidence="13 14" key="1">
    <citation type="submission" date="2019-08" db="EMBL/GenBank/DDBJ databases">
        <title>Bacillus genomes from the desert of Cuatro Cienegas, Coahuila.</title>
        <authorList>
            <person name="Olmedo-Alvarez G."/>
        </authorList>
    </citation>
    <scope>NUCLEOTIDE SEQUENCE [LARGE SCALE GENOMIC DNA]</scope>
    <source>
        <strain evidence="13 14">CH28_1T</strain>
    </source>
</reference>
<comment type="catalytic activity">
    <reaction evidence="8 11">
        <text>ITP + H2O = IDP + phosphate + H(+)</text>
        <dbReference type="Rhea" id="RHEA:28330"/>
        <dbReference type="ChEBI" id="CHEBI:15377"/>
        <dbReference type="ChEBI" id="CHEBI:15378"/>
        <dbReference type="ChEBI" id="CHEBI:43474"/>
        <dbReference type="ChEBI" id="CHEBI:58280"/>
        <dbReference type="ChEBI" id="CHEBI:61402"/>
        <dbReference type="EC" id="3.6.1.73"/>
    </reaction>
</comment>
<organism evidence="13 14">
    <name type="scientific">Sutcliffiella horikoshii</name>
    <dbReference type="NCBI Taxonomy" id="79883"/>
    <lineage>
        <taxon>Bacteria</taxon>
        <taxon>Bacillati</taxon>
        <taxon>Bacillota</taxon>
        <taxon>Bacilli</taxon>
        <taxon>Bacillales</taxon>
        <taxon>Bacillaceae</taxon>
        <taxon>Sutcliffiella</taxon>
    </lineage>
</organism>
<dbReference type="EC" id="3.6.1.73" evidence="11"/>
<feature type="domain" description="Non-canonical purine NTP phosphatase/PRRC1" evidence="12">
    <location>
        <begin position="6"/>
        <end position="162"/>
    </location>
</feature>
<keyword evidence="3 11" id="KW-0547">Nucleotide-binding</keyword>
<dbReference type="InterPro" id="IPR002786">
    <property type="entry name" value="Non_canon_purine_NTPase"/>
</dbReference>
<dbReference type="SUPFAM" id="SSF52972">
    <property type="entry name" value="ITPase-like"/>
    <property type="match status" value="1"/>
</dbReference>
<comment type="cofactor">
    <cofactor evidence="1">
        <name>Mn(2+)</name>
        <dbReference type="ChEBI" id="CHEBI:29035"/>
    </cofactor>
</comment>
<name>A0A5D4T4P3_9BACI</name>
<dbReference type="HAMAP" id="MF_00648">
    <property type="entry name" value="Non_canon_purine_NTPase_YjjX"/>
    <property type="match status" value="1"/>
</dbReference>
<dbReference type="InterPro" id="IPR050299">
    <property type="entry name" value="YjjX_NTPase"/>
</dbReference>
<dbReference type="PANTHER" id="PTHR34699">
    <property type="match status" value="1"/>
</dbReference>
<dbReference type="Proteomes" id="UP000322524">
    <property type="component" value="Unassembled WGS sequence"/>
</dbReference>
<evidence type="ECO:0000256" key="3">
    <source>
        <dbReference type="ARBA" id="ARBA00022741"/>
    </source>
</evidence>
<comment type="caution">
    <text evidence="13">The sequence shown here is derived from an EMBL/GenBank/DDBJ whole genome shotgun (WGS) entry which is preliminary data.</text>
</comment>
<keyword evidence="2 11" id="KW-0479">Metal-binding</keyword>
<dbReference type="RefSeq" id="WP_148987938.1">
    <property type="nucleotide sequence ID" value="NZ_VTEV01000003.1"/>
</dbReference>
<dbReference type="OrthoDB" id="164951at2"/>